<keyword evidence="1" id="KW-0732">Signal</keyword>
<evidence type="ECO:0000313" key="4">
    <source>
        <dbReference type="Proteomes" id="UP000094469"/>
    </source>
</evidence>
<reference evidence="4" key="1">
    <citation type="submission" date="2016-09" db="EMBL/GenBank/DDBJ databases">
        <authorList>
            <person name="Gulvik C.A."/>
        </authorList>
    </citation>
    <scope>NUCLEOTIDE SEQUENCE [LARGE SCALE GENOMIC DNA]</scope>
    <source>
        <strain evidence="4">LMG 26676</strain>
    </source>
</reference>
<gene>
    <name evidence="3" type="ORF">BCR24_07425</name>
</gene>
<accession>A0A1E5H9H2</accession>
<evidence type="ECO:0000313" key="3">
    <source>
        <dbReference type="EMBL" id="OEG21290.1"/>
    </source>
</evidence>
<dbReference type="InterPro" id="IPR029050">
    <property type="entry name" value="Immunoprotect_excell_Ig-like"/>
</dbReference>
<dbReference type="STRING" id="1131292.BCR24_07425"/>
<dbReference type="Gene3D" id="2.60.40.1240">
    <property type="match status" value="1"/>
</dbReference>
<evidence type="ECO:0000256" key="1">
    <source>
        <dbReference type="ARBA" id="ARBA00022729"/>
    </source>
</evidence>
<keyword evidence="4" id="KW-1185">Reference proteome</keyword>
<dbReference type="RefSeq" id="WP_069641086.1">
    <property type="nucleotide sequence ID" value="NZ_JAFBEZ010000001.1"/>
</dbReference>
<name>A0A1E5H9H2_9ENTE</name>
<dbReference type="OrthoDB" id="2181477at2"/>
<feature type="domain" description="DUF5067" evidence="2">
    <location>
        <begin position="183"/>
        <end position="298"/>
    </location>
</feature>
<organism evidence="3 4">
    <name type="scientific">Enterococcus ureilyticus</name>
    <dbReference type="NCBI Taxonomy" id="1131292"/>
    <lineage>
        <taxon>Bacteria</taxon>
        <taxon>Bacillati</taxon>
        <taxon>Bacillota</taxon>
        <taxon>Bacilli</taxon>
        <taxon>Lactobacillales</taxon>
        <taxon>Enterococcaceae</taxon>
        <taxon>Enterococcus</taxon>
    </lineage>
</organism>
<protein>
    <recommendedName>
        <fullName evidence="2">DUF5067 domain-containing protein</fullName>
    </recommendedName>
</protein>
<dbReference type="EMBL" id="MIKC01000040">
    <property type="protein sequence ID" value="OEG21290.1"/>
    <property type="molecule type" value="Genomic_DNA"/>
</dbReference>
<sequence length="314" mass="35840">MKQRIIALIFSGILFLTLTGCQKGQLEKANETFTADDSEYSFKLPKGWKVEKEYKETFNEAAVFGAEDSNSRSEMFVRAQPSKPLDEQELKQETKESLLAFYKLEAGEVESFDVDGLPAIHYLMPSVYKKKAVWLDMYFVTTKTHLVNFQFYRPRDNSAEKQKQVIYESVKTLKQLRGSQTLTSSSQQKGAKNNQKLENQRVAIQLTGNKIVGNQLILRYVITNKTSEDLIPVDEWQQMFSVTEAGEHLAITEQPKADDTELDYLLKQNKQRLPANESIESAVVYTLQPEGTITIRVNEGQVNSDEPMSLTIER</sequence>
<proteinExistence type="predicted"/>
<comment type="caution">
    <text evidence="3">The sequence shown here is derived from an EMBL/GenBank/DDBJ whole genome shotgun (WGS) entry which is preliminary data.</text>
</comment>
<dbReference type="InterPro" id="IPR031989">
    <property type="entry name" value="DUF5067"/>
</dbReference>
<dbReference type="AlphaFoldDB" id="A0A1E5H9H2"/>
<dbReference type="Pfam" id="PF16729">
    <property type="entry name" value="DUF5067"/>
    <property type="match status" value="1"/>
</dbReference>
<dbReference type="Proteomes" id="UP000094469">
    <property type="component" value="Unassembled WGS sequence"/>
</dbReference>
<evidence type="ECO:0000259" key="2">
    <source>
        <dbReference type="Pfam" id="PF16729"/>
    </source>
</evidence>
<dbReference type="PROSITE" id="PS51257">
    <property type="entry name" value="PROKAR_LIPOPROTEIN"/>
    <property type="match status" value="1"/>
</dbReference>